<protein>
    <submittedName>
        <fullName evidence="2">Asp23/Gls24 family envelope stress response protein</fullName>
    </submittedName>
</protein>
<accession>A0A2C6WN42</accession>
<dbReference type="PANTHER" id="PTHR34297:SF1">
    <property type="entry name" value="ASP23_GLS24 FAMILY ENVELOPE STRESS RESPONSE PROTEIN"/>
    <property type="match status" value="1"/>
</dbReference>
<dbReference type="RefSeq" id="WP_099090218.1">
    <property type="nucleotide sequence ID" value="NZ_CP093217.1"/>
</dbReference>
<dbReference type="Proteomes" id="UP000223828">
    <property type="component" value="Unassembled WGS sequence"/>
</dbReference>
<gene>
    <name evidence="2" type="ORF">BTJ66_06810</name>
    <name evidence="3" type="ORF">MNY58_06900</name>
</gene>
<evidence type="ECO:0000313" key="5">
    <source>
        <dbReference type="Proteomes" id="UP001056588"/>
    </source>
</evidence>
<keyword evidence="5" id="KW-1185">Reference proteome</keyword>
<reference evidence="4" key="2">
    <citation type="submission" date="2017-10" db="EMBL/GenBank/DDBJ databases">
        <title>Staphylococcus edaphicus sp. nov., isolated in Antarctica, harbouring mecC gene and genomic islands essential in adaptation to extreme environment.</title>
        <authorList>
            <person name="Pantucek R."/>
            <person name="Sedlacek I."/>
            <person name="Indrakova A."/>
            <person name="Vrbovska V."/>
            <person name="Maslanova I."/>
            <person name="Kovarovic V."/>
            <person name="Svec P."/>
            <person name="Kralova S."/>
            <person name="Kristofova L."/>
            <person name="Keklakova J."/>
            <person name="Petras P."/>
            <person name="Doskar J."/>
        </authorList>
    </citation>
    <scope>NUCLEOTIDE SEQUENCE [LARGE SCALE GENOMIC DNA]</scope>
    <source>
        <strain evidence="4">CCM 5085</strain>
    </source>
</reference>
<evidence type="ECO:0000313" key="4">
    <source>
        <dbReference type="Proteomes" id="UP000223828"/>
    </source>
</evidence>
<comment type="similarity">
    <text evidence="1">Belongs to the asp23 family.</text>
</comment>
<dbReference type="AlphaFoldDB" id="A0A2C6WN42"/>
<name>A0A2C6WN42_9STAP</name>
<dbReference type="EMBL" id="CP093217">
    <property type="protein sequence ID" value="UQW80343.1"/>
    <property type="molecule type" value="Genomic_DNA"/>
</dbReference>
<evidence type="ECO:0000256" key="1">
    <source>
        <dbReference type="ARBA" id="ARBA00005721"/>
    </source>
</evidence>
<dbReference type="OrthoDB" id="9793465at2"/>
<dbReference type="PANTHER" id="PTHR34297">
    <property type="entry name" value="HYPOTHETICAL CYTOSOLIC PROTEIN-RELATED"/>
    <property type="match status" value="1"/>
</dbReference>
<reference evidence="2" key="3">
    <citation type="submission" date="2017-10" db="EMBL/GenBank/DDBJ databases">
        <authorList>
            <person name="Vrbovska V."/>
            <person name="Kovarovic V."/>
            <person name="Indrakova A."/>
        </authorList>
    </citation>
    <scope>NUCLEOTIDE SEQUENCE</scope>
    <source>
        <strain evidence="2">CCM 8730</strain>
    </source>
</reference>
<dbReference type="EMBL" id="MRZN01000008">
    <property type="protein sequence ID" value="PHK49779.1"/>
    <property type="molecule type" value="Genomic_DNA"/>
</dbReference>
<reference evidence="2" key="1">
    <citation type="journal article" date="2017" name="Appl. Environ. Microbiol.">
        <title>Staphylococcus edaphicus sp. nov., isolated in Antarctica, harbours mecC gene and genomic islands with suspected role in adaptation to extreme environment.</title>
        <authorList>
            <person name="Pantucek R."/>
            <person name="Sedlacek I."/>
            <person name="Indrakova A."/>
            <person name="Vrbovska V."/>
            <person name="Maslanova I."/>
            <person name="Kovarovic V."/>
            <person name="Svec P."/>
            <person name="Kralova S."/>
            <person name="Kristofova L."/>
            <person name="Keklakova J."/>
            <person name="Petras P."/>
            <person name="Doskar J."/>
        </authorList>
    </citation>
    <scope>NUCLEOTIDE SEQUENCE</scope>
    <source>
        <strain evidence="2">CCM 8730</strain>
    </source>
</reference>
<reference evidence="3" key="4">
    <citation type="submission" date="2022-03" db="EMBL/GenBank/DDBJ databases">
        <title>Complete Genome Sequence of Staphylococcus edaphicus strain CCM 8731.</title>
        <authorList>
            <person name="Rimmer C.O."/>
            <person name="Thomas J.C."/>
        </authorList>
    </citation>
    <scope>NUCLEOTIDE SEQUENCE</scope>
    <source>
        <strain evidence="3">CCM 8731</strain>
    </source>
</reference>
<proteinExistence type="inferred from homology"/>
<dbReference type="Proteomes" id="UP001056588">
    <property type="component" value="Chromosome"/>
</dbReference>
<sequence>MVKVSETSHSKLGKIEIAPEVLTVIASIATSEIKGIQGHFKELKKSGLEHISKKQLSRGIKVDTQEDGIYIDVFCALSNGINISEAAKKIQQAIYNSLTTMTTIEPSQINIHITHIEPTT</sequence>
<dbReference type="Pfam" id="PF03780">
    <property type="entry name" value="Asp23"/>
    <property type="match status" value="1"/>
</dbReference>
<evidence type="ECO:0000313" key="2">
    <source>
        <dbReference type="EMBL" id="PHK49779.1"/>
    </source>
</evidence>
<evidence type="ECO:0000313" key="3">
    <source>
        <dbReference type="EMBL" id="UQW80343.1"/>
    </source>
</evidence>
<organism evidence="2 4">
    <name type="scientific">Staphylococcus edaphicus</name>
    <dbReference type="NCBI Taxonomy" id="1955013"/>
    <lineage>
        <taxon>Bacteria</taxon>
        <taxon>Bacillati</taxon>
        <taxon>Bacillota</taxon>
        <taxon>Bacilli</taxon>
        <taxon>Bacillales</taxon>
        <taxon>Staphylococcaceae</taxon>
        <taxon>Staphylococcus</taxon>
    </lineage>
</organism>
<dbReference type="InterPro" id="IPR005531">
    <property type="entry name" value="Asp23"/>
</dbReference>